<evidence type="ECO:0000313" key="2">
    <source>
        <dbReference type="Proteomes" id="UP001162483"/>
    </source>
</evidence>
<organism evidence="1 2">
    <name type="scientific">Staurois parvus</name>
    <dbReference type="NCBI Taxonomy" id="386267"/>
    <lineage>
        <taxon>Eukaryota</taxon>
        <taxon>Metazoa</taxon>
        <taxon>Chordata</taxon>
        <taxon>Craniata</taxon>
        <taxon>Vertebrata</taxon>
        <taxon>Euteleostomi</taxon>
        <taxon>Amphibia</taxon>
        <taxon>Batrachia</taxon>
        <taxon>Anura</taxon>
        <taxon>Neobatrachia</taxon>
        <taxon>Ranoidea</taxon>
        <taxon>Ranidae</taxon>
        <taxon>Staurois</taxon>
    </lineage>
</organism>
<name>A0ABN9DM82_9NEOB</name>
<evidence type="ECO:0000313" key="1">
    <source>
        <dbReference type="EMBL" id="CAI9573064.1"/>
    </source>
</evidence>
<sequence>MSMTPMGANNAPFLVLRGTVPHPCVTGESCPIIGVISRKCAPSLVIWPSCWCH</sequence>
<comment type="caution">
    <text evidence="1">The sequence shown here is derived from an EMBL/GenBank/DDBJ whole genome shotgun (WGS) entry which is preliminary data.</text>
</comment>
<proteinExistence type="predicted"/>
<reference evidence="1" key="1">
    <citation type="submission" date="2023-05" db="EMBL/GenBank/DDBJ databases">
        <authorList>
            <person name="Stuckert A."/>
        </authorList>
    </citation>
    <scope>NUCLEOTIDE SEQUENCE</scope>
</reference>
<dbReference type="Proteomes" id="UP001162483">
    <property type="component" value="Unassembled WGS sequence"/>
</dbReference>
<protein>
    <submittedName>
        <fullName evidence="1">Uncharacterized protein</fullName>
    </submittedName>
</protein>
<gene>
    <name evidence="1" type="ORF">SPARVUS_LOCUS7582642</name>
</gene>
<keyword evidence="2" id="KW-1185">Reference proteome</keyword>
<dbReference type="EMBL" id="CATNWA010014536">
    <property type="protein sequence ID" value="CAI9573064.1"/>
    <property type="molecule type" value="Genomic_DNA"/>
</dbReference>
<accession>A0ABN9DM82</accession>